<accession>A0ABN7YCR5</accession>
<keyword evidence="2" id="KW-0732">Signal</keyword>
<feature type="chain" id="PRO_5047277666" evidence="2">
    <location>
        <begin position="23"/>
        <end position="306"/>
    </location>
</feature>
<evidence type="ECO:0000256" key="1">
    <source>
        <dbReference type="SAM" id="MobiDB-lite"/>
    </source>
</evidence>
<feature type="region of interest" description="Disordered" evidence="1">
    <location>
        <begin position="27"/>
        <end position="46"/>
    </location>
</feature>
<dbReference type="EMBL" id="CAJZAF010000007">
    <property type="protein sequence ID" value="CAG9170017.1"/>
    <property type="molecule type" value="Genomic_DNA"/>
</dbReference>
<keyword evidence="4" id="KW-1185">Reference proteome</keyword>
<name>A0ABN7YCR5_9BURK</name>
<dbReference type="RefSeq" id="WP_224001427.1">
    <property type="nucleotide sequence ID" value="NZ_CAJZAF010000007.1"/>
</dbReference>
<comment type="caution">
    <text evidence="3">The sequence shown here is derived from an EMBL/GenBank/DDBJ whole genome shotgun (WGS) entry which is preliminary data.</text>
</comment>
<evidence type="ECO:0000313" key="3">
    <source>
        <dbReference type="EMBL" id="CAG9170017.1"/>
    </source>
</evidence>
<evidence type="ECO:0000256" key="2">
    <source>
        <dbReference type="SAM" id="SignalP"/>
    </source>
</evidence>
<protein>
    <submittedName>
        <fullName evidence="3">Uncharacterized protein</fullName>
    </submittedName>
</protein>
<dbReference type="Pfam" id="PF12293">
    <property type="entry name" value="T4BSS_DotH_IcmK"/>
    <property type="match status" value="1"/>
</dbReference>
<dbReference type="Proteomes" id="UP000701702">
    <property type="component" value="Unassembled WGS sequence"/>
</dbReference>
<reference evidence="3 4" key="1">
    <citation type="submission" date="2021-08" db="EMBL/GenBank/DDBJ databases">
        <authorList>
            <person name="Peeters C."/>
        </authorList>
    </citation>
    <scope>NUCLEOTIDE SEQUENCE [LARGE SCALE GENOMIC DNA]</scope>
    <source>
        <strain evidence="3 4">LMG 23994</strain>
    </source>
</reference>
<feature type="signal peptide" evidence="2">
    <location>
        <begin position="1"/>
        <end position="22"/>
    </location>
</feature>
<gene>
    <name evidence="3" type="ORF">LMG23994_01778</name>
</gene>
<evidence type="ECO:0000313" key="4">
    <source>
        <dbReference type="Proteomes" id="UP000701702"/>
    </source>
</evidence>
<dbReference type="InterPro" id="IPR022073">
    <property type="entry name" value="T4BSS_DotH_IcmK"/>
</dbReference>
<organism evidence="3 4">
    <name type="scientific">Cupriavidus pinatubonensis</name>
    <dbReference type="NCBI Taxonomy" id="248026"/>
    <lineage>
        <taxon>Bacteria</taxon>
        <taxon>Pseudomonadati</taxon>
        <taxon>Pseudomonadota</taxon>
        <taxon>Betaproteobacteria</taxon>
        <taxon>Burkholderiales</taxon>
        <taxon>Burkholderiaceae</taxon>
        <taxon>Cupriavidus</taxon>
    </lineage>
</organism>
<proteinExistence type="predicted"/>
<sequence>MRRARKAIVVLAATTFASLLCAAEPTSAPAGGQIPQPGTPIPNLPKLPDVNSAAFKQVTEEAAPLSPDQIKALRRLVDDAERAAAAPPRFVPKPVSSAVTVSLMPGETPPVARLFSNYVTNILFVDQAGSPLIVTDVDPGGATAFAVTWSQAAKQGSNVIKLSPKSAYAMGNISISLEGVPSPVSLTLVSGQREVDYRLDVRVKGVGAAARPAGAVLPAAANPAMQGMLEGVAPDGARTLTTSNGEVQAWEYRNRFYVRTNYTLLSPAYMGMQRSADGTSVYEIPPTPVLIALVGGSTIQINLSGY</sequence>